<dbReference type="InterPro" id="IPR008983">
    <property type="entry name" value="Tumour_necrosis_fac-like_dom"/>
</dbReference>
<comment type="subcellular location">
    <subcellularLocation>
        <location evidence="1">Secreted</location>
    </subcellularLocation>
</comment>
<dbReference type="Proteomes" id="UP000005408">
    <property type="component" value="Unassembled WGS sequence"/>
</dbReference>
<evidence type="ECO:0000256" key="4">
    <source>
        <dbReference type="SAM" id="SignalP"/>
    </source>
</evidence>
<evidence type="ECO:0000313" key="7">
    <source>
        <dbReference type="Proteomes" id="UP000005408"/>
    </source>
</evidence>
<evidence type="ECO:0000256" key="3">
    <source>
        <dbReference type="ARBA" id="ARBA00022729"/>
    </source>
</evidence>
<dbReference type="Pfam" id="PF00386">
    <property type="entry name" value="C1q"/>
    <property type="match status" value="1"/>
</dbReference>
<dbReference type="EnsemblMetazoa" id="G29066.1">
    <property type="protein sequence ID" value="G29066.1:cds"/>
    <property type="gene ID" value="G29066"/>
</dbReference>
<evidence type="ECO:0000313" key="6">
    <source>
        <dbReference type="EnsemblMetazoa" id="G29066.1:cds"/>
    </source>
</evidence>
<reference evidence="6" key="1">
    <citation type="submission" date="2022-08" db="UniProtKB">
        <authorList>
            <consortium name="EnsemblMetazoa"/>
        </authorList>
    </citation>
    <scope>IDENTIFICATION</scope>
    <source>
        <strain evidence="6">05x7-T-G4-1.051#20</strain>
    </source>
</reference>
<dbReference type="PANTHER" id="PTHR22923:SF116">
    <property type="entry name" value="C1Q DOMAIN-CONTAINING PROTEIN"/>
    <property type="match status" value="1"/>
</dbReference>
<keyword evidence="2" id="KW-0964">Secreted</keyword>
<keyword evidence="3 4" id="KW-0732">Signal</keyword>
<dbReference type="Gene3D" id="2.60.120.40">
    <property type="match status" value="1"/>
</dbReference>
<evidence type="ECO:0000256" key="2">
    <source>
        <dbReference type="ARBA" id="ARBA00022525"/>
    </source>
</evidence>
<feature type="signal peptide" evidence="4">
    <location>
        <begin position="1"/>
        <end position="19"/>
    </location>
</feature>
<feature type="domain" description="C1q" evidence="5">
    <location>
        <begin position="22"/>
        <end position="152"/>
    </location>
</feature>
<dbReference type="SUPFAM" id="SSF49842">
    <property type="entry name" value="TNF-like"/>
    <property type="match status" value="1"/>
</dbReference>
<keyword evidence="7" id="KW-1185">Reference proteome</keyword>
<dbReference type="GO" id="GO:0005576">
    <property type="term" value="C:extracellular region"/>
    <property type="evidence" value="ECO:0007669"/>
    <property type="project" value="UniProtKB-SubCell"/>
</dbReference>
<protein>
    <recommendedName>
        <fullName evidence="5">C1q domain-containing protein</fullName>
    </recommendedName>
</protein>
<accession>A0A8W8LTR4</accession>
<dbReference type="PROSITE" id="PS50871">
    <property type="entry name" value="C1Q"/>
    <property type="match status" value="1"/>
</dbReference>
<dbReference type="InterPro" id="IPR050822">
    <property type="entry name" value="Cerebellin_Synaptic_Org"/>
</dbReference>
<name>A0A8W8LTR4_MAGGI</name>
<feature type="chain" id="PRO_5036469554" description="C1q domain-containing protein" evidence="4">
    <location>
        <begin position="20"/>
        <end position="152"/>
    </location>
</feature>
<dbReference type="InterPro" id="IPR001073">
    <property type="entry name" value="C1q_dom"/>
</dbReference>
<dbReference type="AlphaFoldDB" id="A0A8W8LTR4"/>
<sequence length="152" mass="16685">MSQRSEIFASLILMGTVLHQGLSTPAIGFSAVLSNGTLLGDHQTIKYDKVLTNYGNGYGKCTGHFTAPLKGLYMFSCTVMALNGHDVSVAMVKNDQNMMLAYSNPTAWESGSISVVLAMRKGDKVWIRRYGHGREINGHYNIFSGYLISEKI</sequence>
<evidence type="ECO:0000256" key="1">
    <source>
        <dbReference type="ARBA" id="ARBA00004613"/>
    </source>
</evidence>
<evidence type="ECO:0000259" key="5">
    <source>
        <dbReference type="PROSITE" id="PS50871"/>
    </source>
</evidence>
<proteinExistence type="predicted"/>
<dbReference type="SMART" id="SM00110">
    <property type="entry name" value="C1Q"/>
    <property type="match status" value="1"/>
</dbReference>
<dbReference type="PRINTS" id="PR00007">
    <property type="entry name" value="COMPLEMNTC1Q"/>
</dbReference>
<dbReference type="PANTHER" id="PTHR22923">
    <property type="entry name" value="CEREBELLIN-RELATED"/>
    <property type="match status" value="1"/>
</dbReference>
<organism evidence="6 7">
    <name type="scientific">Magallana gigas</name>
    <name type="common">Pacific oyster</name>
    <name type="synonym">Crassostrea gigas</name>
    <dbReference type="NCBI Taxonomy" id="29159"/>
    <lineage>
        <taxon>Eukaryota</taxon>
        <taxon>Metazoa</taxon>
        <taxon>Spiralia</taxon>
        <taxon>Lophotrochozoa</taxon>
        <taxon>Mollusca</taxon>
        <taxon>Bivalvia</taxon>
        <taxon>Autobranchia</taxon>
        <taxon>Pteriomorphia</taxon>
        <taxon>Ostreida</taxon>
        <taxon>Ostreoidea</taxon>
        <taxon>Ostreidae</taxon>
        <taxon>Magallana</taxon>
    </lineage>
</organism>